<organism evidence="2 3">
    <name type="scientific">Halorhodospira neutriphila</name>
    <dbReference type="NCBI Taxonomy" id="168379"/>
    <lineage>
        <taxon>Bacteria</taxon>
        <taxon>Pseudomonadati</taxon>
        <taxon>Pseudomonadota</taxon>
        <taxon>Gammaproteobacteria</taxon>
        <taxon>Chromatiales</taxon>
        <taxon>Ectothiorhodospiraceae</taxon>
        <taxon>Halorhodospira</taxon>
    </lineage>
</organism>
<accession>A0ABS1E5P2</accession>
<evidence type="ECO:0000259" key="1">
    <source>
        <dbReference type="Pfam" id="PF09361"/>
    </source>
</evidence>
<dbReference type="RefSeq" id="WP_200258891.1">
    <property type="nucleotide sequence ID" value="NZ_NRSH01000071.1"/>
</dbReference>
<dbReference type="InterPro" id="IPR018968">
    <property type="entry name" value="Phasin"/>
</dbReference>
<sequence>MNYENLMQQMQQQFGNYAEPFRKVNSKMLEHWEKMADYQLDMVRRYTDVALGQMREATTLQSPEQMQSYLQKSSEAVRETSDSLAKDARTLTEMGQSMTQDVQAAMRENLAGFTPAAASGKTGGSRKAA</sequence>
<keyword evidence="3" id="KW-1185">Reference proteome</keyword>
<gene>
    <name evidence="2" type="ORF">CKO13_07320</name>
</gene>
<name>A0ABS1E5P2_9GAMM</name>
<feature type="domain" description="Phasin" evidence="1">
    <location>
        <begin position="8"/>
        <end position="109"/>
    </location>
</feature>
<dbReference type="Pfam" id="PF09361">
    <property type="entry name" value="Phasin_2"/>
    <property type="match status" value="1"/>
</dbReference>
<dbReference type="EMBL" id="NRSH01000071">
    <property type="protein sequence ID" value="MBK1726830.1"/>
    <property type="molecule type" value="Genomic_DNA"/>
</dbReference>
<evidence type="ECO:0000313" key="2">
    <source>
        <dbReference type="EMBL" id="MBK1726830.1"/>
    </source>
</evidence>
<reference evidence="2 3" key="1">
    <citation type="journal article" date="2020" name="Microorganisms">
        <title>Osmotic Adaptation and Compatible Solute Biosynthesis of Phototrophic Bacteria as Revealed from Genome Analyses.</title>
        <authorList>
            <person name="Imhoff J.F."/>
            <person name="Rahn T."/>
            <person name="Kunzel S."/>
            <person name="Keller A."/>
            <person name="Neulinger S.C."/>
        </authorList>
    </citation>
    <scope>NUCLEOTIDE SEQUENCE [LARGE SCALE GENOMIC DNA]</scope>
    <source>
        <strain evidence="2 3">DSM 15116</strain>
    </source>
</reference>
<comment type="caution">
    <text evidence="2">The sequence shown here is derived from an EMBL/GenBank/DDBJ whole genome shotgun (WGS) entry which is preliminary data.</text>
</comment>
<dbReference type="Proteomes" id="UP000738126">
    <property type="component" value="Unassembled WGS sequence"/>
</dbReference>
<proteinExistence type="predicted"/>
<protein>
    <recommendedName>
        <fullName evidence="1">Phasin domain-containing protein</fullName>
    </recommendedName>
</protein>
<evidence type="ECO:0000313" key="3">
    <source>
        <dbReference type="Proteomes" id="UP000738126"/>
    </source>
</evidence>